<dbReference type="Proteomes" id="UP000637578">
    <property type="component" value="Unassembled WGS sequence"/>
</dbReference>
<proteinExistence type="predicted"/>
<dbReference type="InterPro" id="IPR010982">
    <property type="entry name" value="Lambda_DNA-bd_dom_sf"/>
</dbReference>
<dbReference type="EMBL" id="BMMK01000029">
    <property type="protein sequence ID" value="GGM72879.1"/>
    <property type="molecule type" value="Genomic_DNA"/>
</dbReference>
<protein>
    <submittedName>
        <fullName evidence="2">XRE family transcriptional regulator</fullName>
    </submittedName>
</protein>
<gene>
    <name evidence="2" type="ORF">GCM10012275_49390</name>
</gene>
<dbReference type="AlphaFoldDB" id="A0A8J3CC89"/>
<name>A0A8J3CC89_9PSEU</name>
<evidence type="ECO:0000313" key="3">
    <source>
        <dbReference type="Proteomes" id="UP000637578"/>
    </source>
</evidence>
<dbReference type="SUPFAM" id="SSF47413">
    <property type="entry name" value="lambda repressor-like DNA-binding domains"/>
    <property type="match status" value="1"/>
</dbReference>
<organism evidence="2 3">
    <name type="scientific">Longimycelium tulufanense</name>
    <dbReference type="NCBI Taxonomy" id="907463"/>
    <lineage>
        <taxon>Bacteria</taxon>
        <taxon>Bacillati</taxon>
        <taxon>Actinomycetota</taxon>
        <taxon>Actinomycetes</taxon>
        <taxon>Pseudonocardiales</taxon>
        <taxon>Pseudonocardiaceae</taxon>
        <taxon>Longimycelium</taxon>
    </lineage>
</organism>
<reference evidence="2" key="2">
    <citation type="submission" date="2020-09" db="EMBL/GenBank/DDBJ databases">
        <authorList>
            <person name="Sun Q."/>
            <person name="Zhou Y."/>
        </authorList>
    </citation>
    <scope>NUCLEOTIDE SEQUENCE</scope>
    <source>
        <strain evidence="2">CGMCC 4.5737</strain>
    </source>
</reference>
<reference evidence="2" key="1">
    <citation type="journal article" date="2014" name="Int. J. Syst. Evol. Microbiol.">
        <title>Complete genome sequence of Corynebacterium casei LMG S-19264T (=DSM 44701T), isolated from a smear-ripened cheese.</title>
        <authorList>
            <consortium name="US DOE Joint Genome Institute (JGI-PGF)"/>
            <person name="Walter F."/>
            <person name="Albersmeier A."/>
            <person name="Kalinowski J."/>
            <person name="Ruckert C."/>
        </authorList>
    </citation>
    <scope>NUCLEOTIDE SEQUENCE</scope>
    <source>
        <strain evidence="2">CGMCC 4.5737</strain>
    </source>
</reference>
<accession>A0A8J3CC89</accession>
<sequence length="146" mass="16101">MAASERPLWTLADKLNHLFETVHPAGRGPYSNEEVAAGIRDSGGATISATYIWLLRKGQRDNPTMRHLEALAAFFGVPPAYFFDDETAEDVRAELELLHALRDTGVQKVALRAAGLSPRSLDSIVEMIKRVRELEGLPRETSGENS</sequence>
<keyword evidence="3" id="KW-1185">Reference proteome</keyword>
<comment type="caution">
    <text evidence="2">The sequence shown here is derived from an EMBL/GenBank/DDBJ whole genome shotgun (WGS) entry which is preliminary data.</text>
</comment>
<dbReference type="PROSITE" id="PS50943">
    <property type="entry name" value="HTH_CROC1"/>
    <property type="match status" value="1"/>
</dbReference>
<evidence type="ECO:0000313" key="2">
    <source>
        <dbReference type="EMBL" id="GGM72879.1"/>
    </source>
</evidence>
<dbReference type="RefSeq" id="WP_189060804.1">
    <property type="nucleotide sequence ID" value="NZ_BMMK01000029.1"/>
</dbReference>
<dbReference type="InterPro" id="IPR001387">
    <property type="entry name" value="Cro/C1-type_HTH"/>
</dbReference>
<dbReference type="Gene3D" id="1.10.260.40">
    <property type="entry name" value="lambda repressor-like DNA-binding domains"/>
    <property type="match status" value="1"/>
</dbReference>
<evidence type="ECO:0000259" key="1">
    <source>
        <dbReference type="PROSITE" id="PS50943"/>
    </source>
</evidence>
<dbReference type="GO" id="GO:0003677">
    <property type="term" value="F:DNA binding"/>
    <property type="evidence" value="ECO:0007669"/>
    <property type="project" value="InterPro"/>
</dbReference>
<feature type="domain" description="HTH cro/C1-type" evidence="1">
    <location>
        <begin position="47"/>
        <end position="82"/>
    </location>
</feature>